<dbReference type="Proteomes" id="UP000177870">
    <property type="component" value="Chromosome"/>
</dbReference>
<accession>A0A1D8U249</accession>
<gene>
    <name evidence="1" type="ORF">BJP34_34500</name>
</gene>
<name>A0A1D8U249_9CYAN</name>
<dbReference type="STRING" id="1458985.BJP34_34500"/>
<dbReference type="EMBL" id="CP017599">
    <property type="protein sequence ID" value="AOX03864.1"/>
    <property type="molecule type" value="Genomic_DNA"/>
</dbReference>
<dbReference type="AlphaFoldDB" id="A0A1D8U249"/>
<sequence>MTEGGTHFSYLGGAGEGVLPVPPELIGPDPAIPRPYLMALNTAFFKTYIACTTPICFLSQ</sequence>
<reference evidence="2" key="1">
    <citation type="submission" date="2016-10" db="EMBL/GenBank/DDBJ databases">
        <title>Comparative genomics uncovers the prolific and rare metabolic potential of the cyanobacterial genus Moorea.</title>
        <authorList>
            <person name="Leao T."/>
            <person name="Castelao G."/>
            <person name="Korobeynikov A."/>
            <person name="Monroe E.A."/>
            <person name="Podell S."/>
            <person name="Glukhov E."/>
            <person name="Allen E."/>
            <person name="Gerwick W.H."/>
            <person name="Gerwick L."/>
        </authorList>
    </citation>
    <scope>NUCLEOTIDE SEQUENCE [LARGE SCALE GENOMIC DNA]</scope>
    <source>
        <strain evidence="2">PAL-8-15-08-1</strain>
    </source>
</reference>
<evidence type="ECO:0000313" key="2">
    <source>
        <dbReference type="Proteomes" id="UP000177870"/>
    </source>
</evidence>
<dbReference type="KEGG" id="mpro:BJP34_34500"/>
<protein>
    <submittedName>
        <fullName evidence="1">Uncharacterized protein</fullName>
    </submittedName>
</protein>
<evidence type="ECO:0000313" key="1">
    <source>
        <dbReference type="EMBL" id="AOX03864.1"/>
    </source>
</evidence>
<proteinExistence type="predicted"/>
<organism evidence="1 2">
    <name type="scientific">Moorena producens PAL-8-15-08-1</name>
    <dbReference type="NCBI Taxonomy" id="1458985"/>
    <lineage>
        <taxon>Bacteria</taxon>
        <taxon>Bacillati</taxon>
        <taxon>Cyanobacteriota</taxon>
        <taxon>Cyanophyceae</taxon>
        <taxon>Coleofasciculales</taxon>
        <taxon>Coleofasciculaceae</taxon>
        <taxon>Moorena</taxon>
    </lineage>
</organism>